<dbReference type="GO" id="GO:0006281">
    <property type="term" value="P:DNA repair"/>
    <property type="evidence" value="ECO:0007669"/>
    <property type="project" value="UniProtKB-UniRule"/>
</dbReference>
<comment type="subcellular location">
    <subcellularLocation>
        <location evidence="1 16">Cytoplasm</location>
    </subcellularLocation>
</comment>
<evidence type="ECO:0000256" key="4">
    <source>
        <dbReference type="ARBA" id="ARBA00022490"/>
    </source>
</evidence>
<comment type="cofactor">
    <cofactor evidence="16">
        <name>Mg(2+)</name>
        <dbReference type="ChEBI" id="CHEBI:18420"/>
    </cofactor>
    <text evidence="16">Binds 2 magnesium ions per subunit.</text>
</comment>
<dbReference type="GO" id="GO:0006261">
    <property type="term" value="P:DNA-templated DNA replication"/>
    <property type="evidence" value="ECO:0007669"/>
    <property type="project" value="UniProtKB-UniRule"/>
</dbReference>
<dbReference type="Pfam" id="PF00817">
    <property type="entry name" value="IMS"/>
    <property type="match status" value="1"/>
</dbReference>
<dbReference type="Proteomes" id="UP000179769">
    <property type="component" value="Unassembled WGS sequence"/>
</dbReference>
<evidence type="ECO:0000256" key="12">
    <source>
        <dbReference type="ARBA" id="ARBA00023125"/>
    </source>
</evidence>
<keyword evidence="3 16" id="KW-0515">Mutator protein</keyword>
<dbReference type="OrthoDB" id="9808813at2"/>
<name>A0A1S1Q475_9ACTN</name>
<dbReference type="GO" id="GO:0009432">
    <property type="term" value="P:SOS response"/>
    <property type="evidence" value="ECO:0007669"/>
    <property type="project" value="TreeGrafter"/>
</dbReference>
<comment type="caution">
    <text evidence="19">The sequence shown here is derived from an EMBL/GenBank/DDBJ whole genome shotgun (WGS) entry which is preliminary data.</text>
</comment>
<keyword evidence="12 16" id="KW-0238">DNA-binding</keyword>
<dbReference type="GO" id="GO:0003887">
    <property type="term" value="F:DNA-directed DNA polymerase activity"/>
    <property type="evidence" value="ECO:0007669"/>
    <property type="project" value="UniProtKB-UniRule"/>
</dbReference>
<dbReference type="GO" id="GO:0005829">
    <property type="term" value="C:cytosol"/>
    <property type="evidence" value="ECO:0007669"/>
    <property type="project" value="TreeGrafter"/>
</dbReference>
<evidence type="ECO:0000256" key="14">
    <source>
        <dbReference type="ARBA" id="ARBA00025589"/>
    </source>
</evidence>
<comment type="similarity">
    <text evidence="2 16">Belongs to the DNA polymerase type-Y family.</text>
</comment>
<dbReference type="SUPFAM" id="SSF100879">
    <property type="entry name" value="Lesion bypass DNA polymerase (Y-family), little finger domain"/>
    <property type="match status" value="1"/>
</dbReference>
<evidence type="ECO:0000256" key="3">
    <source>
        <dbReference type="ARBA" id="ARBA00022457"/>
    </source>
</evidence>
<dbReference type="Gene3D" id="3.30.1490.100">
    <property type="entry name" value="DNA polymerase, Y-family, little finger domain"/>
    <property type="match status" value="1"/>
</dbReference>
<dbReference type="InterPro" id="IPR043128">
    <property type="entry name" value="Rev_trsase/Diguanyl_cyclase"/>
</dbReference>
<dbReference type="Pfam" id="PF21999">
    <property type="entry name" value="IMS_HHH_1"/>
    <property type="match status" value="1"/>
</dbReference>
<dbReference type="PROSITE" id="PS50173">
    <property type="entry name" value="UMUC"/>
    <property type="match status" value="1"/>
</dbReference>
<organism evidence="19 20">
    <name type="scientific">Parafrankia soli</name>
    <dbReference type="NCBI Taxonomy" id="2599596"/>
    <lineage>
        <taxon>Bacteria</taxon>
        <taxon>Bacillati</taxon>
        <taxon>Actinomycetota</taxon>
        <taxon>Actinomycetes</taxon>
        <taxon>Frankiales</taxon>
        <taxon>Frankiaceae</taxon>
        <taxon>Parafrankia</taxon>
    </lineage>
</organism>
<evidence type="ECO:0000256" key="17">
    <source>
        <dbReference type="SAM" id="MobiDB-lite"/>
    </source>
</evidence>
<evidence type="ECO:0000256" key="10">
    <source>
        <dbReference type="ARBA" id="ARBA00022842"/>
    </source>
</evidence>
<dbReference type="NCBIfam" id="NF002677">
    <property type="entry name" value="PRK02406.1"/>
    <property type="match status" value="1"/>
</dbReference>
<feature type="domain" description="UmuC" evidence="18">
    <location>
        <begin position="22"/>
        <end position="201"/>
    </location>
</feature>
<evidence type="ECO:0000256" key="8">
    <source>
        <dbReference type="ARBA" id="ARBA00022723"/>
    </source>
</evidence>
<evidence type="ECO:0000256" key="11">
    <source>
        <dbReference type="ARBA" id="ARBA00022932"/>
    </source>
</evidence>
<evidence type="ECO:0000256" key="9">
    <source>
        <dbReference type="ARBA" id="ARBA00022763"/>
    </source>
</evidence>
<dbReference type="InterPro" id="IPR022880">
    <property type="entry name" value="DNApol_IV"/>
</dbReference>
<gene>
    <name evidence="16" type="primary">dinB</name>
    <name evidence="19" type="ORF">BBK14_04305</name>
</gene>
<accession>A0A1S1Q475</accession>
<keyword evidence="20" id="KW-1185">Reference proteome</keyword>
<proteinExistence type="inferred from homology"/>
<reference evidence="20" key="1">
    <citation type="submission" date="2016-07" db="EMBL/GenBank/DDBJ databases">
        <title>Frankia sp. NRRL B-16219 Genome sequencing.</title>
        <authorList>
            <person name="Ghodhbane-Gtari F."/>
            <person name="Swanson E."/>
            <person name="Gueddou A."/>
            <person name="Louati M."/>
            <person name="Nouioui I."/>
            <person name="Hezbri K."/>
            <person name="Abebe-Akele F."/>
            <person name="Simpson S."/>
            <person name="Morris K."/>
            <person name="Thomas K."/>
            <person name="Gtari M."/>
            <person name="Tisa L.S."/>
        </authorList>
    </citation>
    <scope>NUCLEOTIDE SEQUENCE [LARGE SCALE GENOMIC DNA]</scope>
    <source>
        <strain evidence="20">NRRL B-16219</strain>
    </source>
</reference>
<dbReference type="GO" id="GO:0003684">
    <property type="term" value="F:damaged DNA binding"/>
    <property type="evidence" value="ECO:0007669"/>
    <property type="project" value="InterPro"/>
</dbReference>
<dbReference type="InterPro" id="IPR036775">
    <property type="entry name" value="DNA_pol_Y-fam_lit_finger_sf"/>
</dbReference>
<dbReference type="HAMAP" id="MF_01113">
    <property type="entry name" value="DNApol_IV"/>
    <property type="match status" value="1"/>
</dbReference>
<evidence type="ECO:0000256" key="16">
    <source>
        <dbReference type="HAMAP-Rule" id="MF_01113"/>
    </source>
</evidence>
<dbReference type="CDD" id="cd03586">
    <property type="entry name" value="PolY_Pol_IV_kappa"/>
    <property type="match status" value="1"/>
</dbReference>
<keyword evidence="11 16" id="KW-0239">DNA-directed DNA polymerase</keyword>
<dbReference type="InterPro" id="IPR017961">
    <property type="entry name" value="DNA_pol_Y-fam_little_finger"/>
</dbReference>
<keyword evidence="10 16" id="KW-0460">Magnesium</keyword>
<dbReference type="RefSeq" id="WP_071063829.1">
    <property type="nucleotide sequence ID" value="NZ_MAXA01000213.1"/>
</dbReference>
<evidence type="ECO:0000256" key="7">
    <source>
        <dbReference type="ARBA" id="ARBA00022705"/>
    </source>
</evidence>
<comment type="catalytic activity">
    <reaction evidence="15 16">
        <text>DNA(n) + a 2'-deoxyribonucleoside 5'-triphosphate = DNA(n+1) + diphosphate</text>
        <dbReference type="Rhea" id="RHEA:22508"/>
        <dbReference type="Rhea" id="RHEA-COMP:17339"/>
        <dbReference type="Rhea" id="RHEA-COMP:17340"/>
        <dbReference type="ChEBI" id="CHEBI:33019"/>
        <dbReference type="ChEBI" id="CHEBI:61560"/>
        <dbReference type="ChEBI" id="CHEBI:173112"/>
        <dbReference type="EC" id="2.7.7.7"/>
    </reaction>
</comment>
<keyword evidence="5 16" id="KW-0808">Transferase</keyword>
<evidence type="ECO:0000256" key="5">
    <source>
        <dbReference type="ARBA" id="ARBA00022679"/>
    </source>
</evidence>
<feature type="active site" evidence="16">
    <location>
        <position position="120"/>
    </location>
</feature>
<evidence type="ECO:0000256" key="2">
    <source>
        <dbReference type="ARBA" id="ARBA00010945"/>
    </source>
</evidence>
<feature type="site" description="Substrate discrimination" evidence="16">
    <location>
        <position position="31"/>
    </location>
</feature>
<dbReference type="Pfam" id="PF11799">
    <property type="entry name" value="IMS_C"/>
    <property type="match status" value="1"/>
</dbReference>
<feature type="binding site" evidence="16">
    <location>
        <position position="119"/>
    </location>
    <ligand>
        <name>Mg(2+)</name>
        <dbReference type="ChEBI" id="CHEBI:18420"/>
    </ligand>
</feature>
<feature type="binding site" evidence="16">
    <location>
        <position position="26"/>
    </location>
    <ligand>
        <name>Mg(2+)</name>
        <dbReference type="ChEBI" id="CHEBI:18420"/>
    </ligand>
</feature>
<dbReference type="InterPro" id="IPR053848">
    <property type="entry name" value="IMS_HHH_1"/>
</dbReference>
<dbReference type="Gene3D" id="3.30.70.270">
    <property type="match status" value="1"/>
</dbReference>
<evidence type="ECO:0000256" key="15">
    <source>
        <dbReference type="ARBA" id="ARBA00049244"/>
    </source>
</evidence>
<evidence type="ECO:0000256" key="1">
    <source>
        <dbReference type="ARBA" id="ARBA00004496"/>
    </source>
</evidence>
<sequence length="420" mass="45031">MKPPPEPAPLESGGPGPSDSRILHVDMDAFYASVAVRDAPELRGRPVIVGGGNRGVVLSATYEARAFGVRSAMPMARARGLCPTAVVVPADHGRYREVSRAIMDVFRDVTPLVAPISLDEAFLDVGGGRRLFGTPVDIARAIRGRIATEQGLTCSVGVAPSMFVAKIASARCKPDGLLVVPPDEVLAFLHPLPTAALWGVGPRTEQALTRLGIRTIGDIARTPADTLRRALGAGAGGHLHALAHGRDGRRVEPDGVDVSVGAEETFSADLADPERLARELLRLSGRVAARLRARGQAARKISIKVRHADFSTVTRARTLAEPTDVTWVIYRTAGELFDELRATSRPLVRLLGVRAARLSAAGRTSHQLAFDERPSGWAEVDRATDGARRRFGEESVRPASLLPDRPRRPAPPREWGPGRV</sequence>
<dbReference type="SUPFAM" id="SSF56672">
    <property type="entry name" value="DNA/RNA polymerases"/>
    <property type="match status" value="1"/>
</dbReference>
<evidence type="ECO:0000256" key="6">
    <source>
        <dbReference type="ARBA" id="ARBA00022695"/>
    </source>
</evidence>
<dbReference type="InterPro" id="IPR001126">
    <property type="entry name" value="UmuC"/>
</dbReference>
<keyword evidence="7 16" id="KW-0235">DNA replication</keyword>
<dbReference type="GO" id="GO:0042276">
    <property type="term" value="P:error-prone translesion synthesis"/>
    <property type="evidence" value="ECO:0007669"/>
    <property type="project" value="TreeGrafter"/>
</dbReference>
<dbReference type="GO" id="GO:0000287">
    <property type="term" value="F:magnesium ion binding"/>
    <property type="evidence" value="ECO:0007669"/>
    <property type="project" value="UniProtKB-UniRule"/>
</dbReference>
<protein>
    <recommendedName>
        <fullName evidence="16">DNA polymerase IV</fullName>
        <shortName evidence="16">Pol IV</shortName>
        <ecNumber evidence="16">2.7.7.7</ecNumber>
    </recommendedName>
</protein>
<dbReference type="Gene3D" id="1.10.150.20">
    <property type="entry name" value="5' to 3' exonuclease, C-terminal subdomain"/>
    <property type="match status" value="1"/>
</dbReference>
<dbReference type="InterPro" id="IPR043502">
    <property type="entry name" value="DNA/RNA_pol_sf"/>
</dbReference>
<keyword evidence="9 16" id="KW-0227">DNA damage</keyword>
<dbReference type="EMBL" id="MAXA01000213">
    <property type="protein sequence ID" value="OHV28367.1"/>
    <property type="molecule type" value="Genomic_DNA"/>
</dbReference>
<dbReference type="PANTHER" id="PTHR11076">
    <property type="entry name" value="DNA REPAIR POLYMERASE UMUC / TRANSFERASE FAMILY MEMBER"/>
    <property type="match status" value="1"/>
</dbReference>
<comment type="subunit">
    <text evidence="16">Monomer.</text>
</comment>
<dbReference type="PANTHER" id="PTHR11076:SF33">
    <property type="entry name" value="DNA POLYMERASE KAPPA"/>
    <property type="match status" value="1"/>
</dbReference>
<feature type="compositionally biased region" description="Basic and acidic residues" evidence="17">
    <location>
        <begin position="382"/>
        <end position="396"/>
    </location>
</feature>
<dbReference type="InterPro" id="IPR050116">
    <property type="entry name" value="DNA_polymerase-Y"/>
</dbReference>
<evidence type="ECO:0000256" key="13">
    <source>
        <dbReference type="ARBA" id="ARBA00023204"/>
    </source>
</evidence>
<keyword evidence="4 16" id="KW-0963">Cytoplasm</keyword>
<evidence type="ECO:0000313" key="19">
    <source>
        <dbReference type="EMBL" id="OHV28367.1"/>
    </source>
</evidence>
<evidence type="ECO:0000313" key="20">
    <source>
        <dbReference type="Proteomes" id="UP000179769"/>
    </source>
</evidence>
<comment type="function">
    <text evidence="14 16">Poorly processive, error-prone DNA polymerase involved in untargeted mutagenesis. Copies undamaged DNA at stalled replication forks, which arise in vivo from mismatched or misaligned primer ends. These misaligned primers can be extended by PolIV. Exhibits no 3'-5' exonuclease (proofreading) activity. May be involved in translesional synthesis, in conjunction with the beta clamp from PolIII.</text>
</comment>
<keyword evidence="8 16" id="KW-0479">Metal-binding</keyword>
<dbReference type="NCBIfam" id="NF003015">
    <property type="entry name" value="PRK03858.1"/>
    <property type="match status" value="1"/>
</dbReference>
<dbReference type="Gene3D" id="3.40.1170.60">
    <property type="match status" value="1"/>
</dbReference>
<keyword evidence="6 16" id="KW-0548">Nucleotidyltransferase</keyword>
<dbReference type="AlphaFoldDB" id="A0A1S1Q475"/>
<keyword evidence="13 16" id="KW-0234">DNA repair</keyword>
<feature type="region of interest" description="Disordered" evidence="17">
    <location>
        <begin position="382"/>
        <end position="420"/>
    </location>
</feature>
<dbReference type="EC" id="2.7.7.7" evidence="16"/>
<evidence type="ECO:0000259" key="18">
    <source>
        <dbReference type="PROSITE" id="PS50173"/>
    </source>
</evidence>